<evidence type="ECO:0000313" key="2">
    <source>
        <dbReference type="EMBL" id="GAF85467.1"/>
    </source>
</evidence>
<dbReference type="Pfam" id="PF02811">
    <property type="entry name" value="PHP"/>
    <property type="match status" value="1"/>
</dbReference>
<proteinExistence type="predicted"/>
<dbReference type="InterPro" id="IPR003141">
    <property type="entry name" value="Pol/His_phosphatase_N"/>
</dbReference>
<dbReference type="GO" id="GO:0035312">
    <property type="term" value="F:5'-3' DNA exonuclease activity"/>
    <property type="evidence" value="ECO:0007669"/>
    <property type="project" value="TreeGrafter"/>
</dbReference>
<dbReference type="Gene3D" id="3.20.20.140">
    <property type="entry name" value="Metal-dependent hydrolases"/>
    <property type="match status" value="1"/>
</dbReference>
<dbReference type="InterPro" id="IPR052018">
    <property type="entry name" value="PHP_domain"/>
</dbReference>
<dbReference type="PANTHER" id="PTHR42924:SF3">
    <property type="entry name" value="POLYMERASE_HISTIDINOL PHOSPHATASE N-TERMINAL DOMAIN-CONTAINING PROTEIN"/>
    <property type="match status" value="1"/>
</dbReference>
<feature type="domain" description="Polymerase/histidinol phosphatase N-terminal" evidence="1">
    <location>
        <begin position="32"/>
        <end position="100"/>
    </location>
</feature>
<dbReference type="SUPFAM" id="SSF89550">
    <property type="entry name" value="PHP domain-like"/>
    <property type="match status" value="1"/>
</dbReference>
<dbReference type="PANTHER" id="PTHR42924">
    <property type="entry name" value="EXONUCLEASE"/>
    <property type="match status" value="1"/>
</dbReference>
<gene>
    <name evidence="2" type="ORF">S01H1_04710</name>
</gene>
<dbReference type="GO" id="GO:0004534">
    <property type="term" value="F:5'-3' RNA exonuclease activity"/>
    <property type="evidence" value="ECO:0007669"/>
    <property type="project" value="TreeGrafter"/>
</dbReference>
<sequence>MPRSSAYSDDDWKNITPHVPPGYDKKAYNLIYDHHSHTYFSDGVLTIKQNVEWHIAMGFNALTITDHNNMRHLEKINKVKEEYIEKGILITSGIEWTTTRIHLNFLGVSKWDTRIPYKPKDEKIIDSINKVHDQGGV</sequence>
<reference evidence="2" key="1">
    <citation type="journal article" date="2014" name="Front. Microbiol.">
        <title>High frequency of phylogenetically diverse reductive dehalogenase-homologous genes in deep subseafloor sedimentary metagenomes.</title>
        <authorList>
            <person name="Kawai M."/>
            <person name="Futagami T."/>
            <person name="Toyoda A."/>
            <person name="Takaki Y."/>
            <person name="Nishi S."/>
            <person name="Hori S."/>
            <person name="Arai W."/>
            <person name="Tsubouchi T."/>
            <person name="Morono Y."/>
            <person name="Uchiyama I."/>
            <person name="Ito T."/>
            <person name="Fujiyama A."/>
            <person name="Inagaki F."/>
            <person name="Takami H."/>
        </authorList>
    </citation>
    <scope>NUCLEOTIDE SEQUENCE</scope>
    <source>
        <strain evidence="2">Expedition CK06-06</strain>
    </source>
</reference>
<evidence type="ECO:0000259" key="1">
    <source>
        <dbReference type="SMART" id="SM00481"/>
    </source>
</evidence>
<comment type="caution">
    <text evidence="2">The sequence shown here is derived from an EMBL/GenBank/DDBJ whole genome shotgun (WGS) entry which is preliminary data.</text>
</comment>
<name>X0TBD6_9ZZZZ</name>
<dbReference type="InterPro" id="IPR016195">
    <property type="entry name" value="Pol/histidinol_Pase-like"/>
</dbReference>
<organism evidence="2">
    <name type="scientific">marine sediment metagenome</name>
    <dbReference type="NCBI Taxonomy" id="412755"/>
    <lineage>
        <taxon>unclassified sequences</taxon>
        <taxon>metagenomes</taxon>
        <taxon>ecological metagenomes</taxon>
    </lineage>
</organism>
<dbReference type="EMBL" id="BARS01002474">
    <property type="protein sequence ID" value="GAF85467.1"/>
    <property type="molecule type" value="Genomic_DNA"/>
</dbReference>
<dbReference type="AlphaFoldDB" id="X0TBD6"/>
<dbReference type="SMART" id="SM00481">
    <property type="entry name" value="POLIIIAc"/>
    <property type="match status" value="1"/>
</dbReference>
<protein>
    <recommendedName>
        <fullName evidence="1">Polymerase/histidinol phosphatase N-terminal domain-containing protein</fullName>
    </recommendedName>
</protein>
<feature type="non-terminal residue" evidence="2">
    <location>
        <position position="137"/>
    </location>
</feature>
<accession>X0TBD6</accession>
<dbReference type="InterPro" id="IPR004013">
    <property type="entry name" value="PHP_dom"/>
</dbReference>